<dbReference type="KEGG" id="tbe:Trebr_0593"/>
<dbReference type="eggNOG" id="COG4741">
    <property type="taxonomic scope" value="Bacteria"/>
</dbReference>
<reference evidence="4" key="1">
    <citation type="submission" date="2011-04" db="EMBL/GenBank/DDBJ databases">
        <title>The complete genome of Treponema brennaborense DSM 12168.</title>
        <authorList>
            <person name="Lucas S."/>
            <person name="Han J."/>
            <person name="Lapidus A."/>
            <person name="Bruce D."/>
            <person name="Goodwin L."/>
            <person name="Pitluck S."/>
            <person name="Peters L."/>
            <person name="Kyrpides N."/>
            <person name="Mavromatis K."/>
            <person name="Ivanova N."/>
            <person name="Mikhailova N."/>
            <person name="Pagani I."/>
            <person name="Teshima H."/>
            <person name="Detter J.C."/>
            <person name="Tapia R."/>
            <person name="Han C."/>
            <person name="Land M."/>
            <person name="Hauser L."/>
            <person name="Markowitz V."/>
            <person name="Cheng J.-F."/>
            <person name="Hugenholtz P."/>
            <person name="Woyke T."/>
            <person name="Wu D."/>
            <person name="Gronow S."/>
            <person name="Wellnitz S."/>
            <person name="Brambilla E."/>
            <person name="Klenk H.-P."/>
            <person name="Eisen J.A."/>
        </authorList>
    </citation>
    <scope>NUCLEOTIDE SEQUENCE [LARGE SCALE GENOMIC DNA]</scope>
    <source>
        <strain evidence="4">DSM 12168 / CIP 105900 / DD5/3</strain>
    </source>
</reference>
<dbReference type="Proteomes" id="UP000006546">
    <property type="component" value="Chromosome"/>
</dbReference>
<dbReference type="RefSeq" id="WP_013757755.1">
    <property type="nucleotide sequence ID" value="NC_015500.1"/>
</dbReference>
<dbReference type="STRING" id="906968.Trebr_0593"/>
<dbReference type="HOGENOM" id="CLU_105716_2_1_12"/>
<protein>
    <submittedName>
        <fullName evidence="3">Holliday junction resolvase-like protein</fullName>
    </submittedName>
</protein>
<dbReference type="InterPro" id="IPR019287">
    <property type="entry name" value="Hday_junct_resolvase-rel_dom"/>
</dbReference>
<sequence length="146" mass="16007">MNSMIRFAAALSGRELLFLTLSVFGFILVCAFCVAVGIRIGRLGSDRRIRSERRDAVRRSKSVVTGLVSEQLAPFLPGFPCNPADVRFVGKPVDFIGFCSDSGGDRVEEVLFIEVKTGSGSLSARERSVKQAVEAGRVRYIEYRIG</sequence>
<evidence type="ECO:0000259" key="2">
    <source>
        <dbReference type="Pfam" id="PF10107"/>
    </source>
</evidence>
<keyword evidence="1" id="KW-0472">Membrane</keyword>
<feature type="domain" description="Holliday junction resolvase-related" evidence="2">
    <location>
        <begin position="48"/>
        <end position="144"/>
    </location>
</feature>
<keyword evidence="4" id="KW-1185">Reference proteome</keyword>
<keyword evidence="1" id="KW-1133">Transmembrane helix</keyword>
<dbReference type="EMBL" id="CP002696">
    <property type="protein sequence ID" value="AEE16036.1"/>
    <property type="molecule type" value="Genomic_DNA"/>
</dbReference>
<organism evidence="3 4">
    <name type="scientific">Treponema brennaborense (strain DSM 12168 / CIP 105900 / DD5/3)</name>
    <dbReference type="NCBI Taxonomy" id="906968"/>
    <lineage>
        <taxon>Bacteria</taxon>
        <taxon>Pseudomonadati</taxon>
        <taxon>Spirochaetota</taxon>
        <taxon>Spirochaetia</taxon>
        <taxon>Spirochaetales</taxon>
        <taxon>Treponemataceae</taxon>
        <taxon>Treponema</taxon>
    </lineage>
</organism>
<evidence type="ECO:0000313" key="4">
    <source>
        <dbReference type="Proteomes" id="UP000006546"/>
    </source>
</evidence>
<accession>F4LPU4</accession>
<name>F4LPU4_TREBD</name>
<evidence type="ECO:0000313" key="3">
    <source>
        <dbReference type="EMBL" id="AEE16036.1"/>
    </source>
</evidence>
<keyword evidence="1" id="KW-0812">Transmembrane</keyword>
<feature type="transmembrane region" description="Helical" evidence="1">
    <location>
        <begin position="16"/>
        <end position="40"/>
    </location>
</feature>
<evidence type="ECO:0000256" key="1">
    <source>
        <dbReference type="SAM" id="Phobius"/>
    </source>
</evidence>
<proteinExistence type="predicted"/>
<dbReference type="Pfam" id="PF10107">
    <property type="entry name" value="Endonuc_Holl"/>
    <property type="match status" value="1"/>
</dbReference>
<dbReference type="AlphaFoldDB" id="F4LPU4"/>
<gene>
    <name evidence="3" type="ordered locus">Trebr_0593</name>
</gene>